<feature type="compositionally biased region" description="Polar residues" evidence="1">
    <location>
        <begin position="9"/>
        <end position="19"/>
    </location>
</feature>
<evidence type="ECO:0000313" key="2">
    <source>
        <dbReference type="EMBL" id="ACR35601.1"/>
    </source>
</evidence>
<reference evidence="2" key="1">
    <citation type="journal article" date="2009" name="PLoS Genet.">
        <title>Sequencing, mapping, and analysis of 27,455 maize full-length cDNAs.</title>
        <authorList>
            <person name="Soderlund C."/>
            <person name="Descour A."/>
            <person name="Kudrna D."/>
            <person name="Bomhoff M."/>
            <person name="Boyd L."/>
            <person name="Currie J."/>
            <person name="Angelova A."/>
            <person name="Collura K."/>
            <person name="Wissotski M."/>
            <person name="Ashley E."/>
            <person name="Morrow D."/>
            <person name="Fernandes J."/>
            <person name="Walbot V."/>
            <person name="Yu Y."/>
        </authorList>
    </citation>
    <scope>NUCLEOTIDE SEQUENCE</scope>
    <source>
        <strain evidence="2">B73</strain>
    </source>
</reference>
<organism evidence="2">
    <name type="scientific">Zea mays</name>
    <name type="common">Maize</name>
    <dbReference type="NCBI Taxonomy" id="4577"/>
    <lineage>
        <taxon>Eukaryota</taxon>
        <taxon>Viridiplantae</taxon>
        <taxon>Streptophyta</taxon>
        <taxon>Embryophyta</taxon>
        <taxon>Tracheophyta</taxon>
        <taxon>Spermatophyta</taxon>
        <taxon>Magnoliopsida</taxon>
        <taxon>Liliopsida</taxon>
        <taxon>Poales</taxon>
        <taxon>Poaceae</taxon>
        <taxon>PACMAD clade</taxon>
        <taxon>Panicoideae</taxon>
        <taxon>Andropogonodae</taxon>
        <taxon>Andropogoneae</taxon>
        <taxon>Tripsacinae</taxon>
        <taxon>Zea</taxon>
    </lineage>
</organism>
<name>C4J351_MAIZE</name>
<reference evidence="2" key="2">
    <citation type="submission" date="2012-06" db="EMBL/GenBank/DDBJ databases">
        <authorList>
            <person name="Yu Y."/>
            <person name="Currie J."/>
            <person name="Lomeli R."/>
            <person name="Angelova A."/>
            <person name="Collura K."/>
            <person name="Wissotski M."/>
            <person name="Campos D."/>
            <person name="Kudrna D."/>
            <person name="Golser W."/>
            <person name="Ashely E."/>
            <person name="Descour A."/>
            <person name="Fernandes J."/>
            <person name="Soderlund C."/>
            <person name="Walbot V."/>
        </authorList>
    </citation>
    <scope>NUCLEOTIDE SEQUENCE</scope>
    <source>
        <strain evidence="2">B73</strain>
    </source>
</reference>
<accession>C4J351</accession>
<proteinExistence type="evidence at transcript level"/>
<protein>
    <submittedName>
        <fullName evidence="2">Uncharacterized protein</fullName>
    </submittedName>
</protein>
<dbReference type="AlphaFoldDB" id="C4J351"/>
<evidence type="ECO:0000256" key="1">
    <source>
        <dbReference type="SAM" id="MobiDB-lite"/>
    </source>
</evidence>
<dbReference type="EMBL" id="BT085248">
    <property type="protein sequence ID" value="ACR35601.1"/>
    <property type="molecule type" value="mRNA"/>
</dbReference>
<sequence length="28" mass="3140">MQKHIAPCQNHSSLNTKSLVLQKHVVTP</sequence>
<feature type="region of interest" description="Disordered" evidence="1">
    <location>
        <begin position="1"/>
        <end position="28"/>
    </location>
</feature>